<dbReference type="OrthoDB" id="8082120at2"/>
<name>A0A562P302_9HYPH</name>
<feature type="chain" id="PRO_5021792530" evidence="2">
    <location>
        <begin position="24"/>
        <end position="96"/>
    </location>
</feature>
<proteinExistence type="predicted"/>
<dbReference type="AlphaFoldDB" id="A0A562P302"/>
<accession>A0A562P302</accession>
<evidence type="ECO:0000256" key="1">
    <source>
        <dbReference type="SAM" id="MobiDB-lite"/>
    </source>
</evidence>
<dbReference type="Proteomes" id="UP000317122">
    <property type="component" value="Unassembled WGS sequence"/>
</dbReference>
<sequence>MKHTIGYALIVFAAMTSTSVASSGTNPTSSGIDRVLQGHGSAGETAKSASNPDISYRVLDNGEIQKTNSAYDRVEVVSPSWWQGMSTRQRDSWAGR</sequence>
<dbReference type="EMBL" id="VLKT01000011">
    <property type="protein sequence ID" value="TWI38825.1"/>
    <property type="molecule type" value="Genomic_DNA"/>
</dbReference>
<gene>
    <name evidence="3" type="ORF">IQ26_02248</name>
</gene>
<evidence type="ECO:0000313" key="3">
    <source>
        <dbReference type="EMBL" id="TWI38825.1"/>
    </source>
</evidence>
<evidence type="ECO:0000313" key="4">
    <source>
        <dbReference type="Proteomes" id="UP000317122"/>
    </source>
</evidence>
<organism evidence="3 4">
    <name type="scientific">Mesorhizobium tianshanense</name>
    <dbReference type="NCBI Taxonomy" id="39844"/>
    <lineage>
        <taxon>Bacteria</taxon>
        <taxon>Pseudomonadati</taxon>
        <taxon>Pseudomonadota</taxon>
        <taxon>Alphaproteobacteria</taxon>
        <taxon>Hyphomicrobiales</taxon>
        <taxon>Phyllobacteriaceae</taxon>
        <taxon>Mesorhizobium</taxon>
    </lineage>
</organism>
<feature type="signal peptide" evidence="2">
    <location>
        <begin position="1"/>
        <end position="23"/>
    </location>
</feature>
<reference evidence="3 4" key="1">
    <citation type="journal article" date="2015" name="Stand. Genomic Sci.">
        <title>Genomic Encyclopedia of Bacterial and Archaeal Type Strains, Phase III: the genomes of soil and plant-associated and newly described type strains.</title>
        <authorList>
            <person name="Whitman W.B."/>
            <person name="Woyke T."/>
            <person name="Klenk H.P."/>
            <person name="Zhou Y."/>
            <person name="Lilburn T.G."/>
            <person name="Beck B.J."/>
            <person name="De Vos P."/>
            <person name="Vandamme P."/>
            <person name="Eisen J.A."/>
            <person name="Garrity G."/>
            <person name="Hugenholtz P."/>
            <person name="Kyrpides N.C."/>
        </authorList>
    </citation>
    <scope>NUCLEOTIDE SEQUENCE [LARGE SCALE GENOMIC DNA]</scope>
    <source>
        <strain evidence="3 4">CGMCC 1.2546</strain>
    </source>
</reference>
<feature type="region of interest" description="Disordered" evidence="1">
    <location>
        <begin position="19"/>
        <end position="49"/>
    </location>
</feature>
<dbReference type="RefSeq" id="WP_145716799.1">
    <property type="nucleotide sequence ID" value="NZ_BSPF01000075.1"/>
</dbReference>
<feature type="compositionally biased region" description="Polar residues" evidence="1">
    <location>
        <begin position="19"/>
        <end position="31"/>
    </location>
</feature>
<comment type="caution">
    <text evidence="3">The sequence shown here is derived from an EMBL/GenBank/DDBJ whole genome shotgun (WGS) entry which is preliminary data.</text>
</comment>
<keyword evidence="2" id="KW-0732">Signal</keyword>
<protein>
    <submittedName>
        <fullName evidence="3">Uncharacterized protein</fullName>
    </submittedName>
</protein>
<keyword evidence="4" id="KW-1185">Reference proteome</keyword>
<evidence type="ECO:0000256" key="2">
    <source>
        <dbReference type="SAM" id="SignalP"/>
    </source>
</evidence>